<dbReference type="eggNOG" id="ENOG502QPVP">
    <property type="taxonomic scope" value="Eukaryota"/>
</dbReference>
<feature type="region of interest" description="Disordered" evidence="9">
    <location>
        <begin position="1"/>
        <end position="70"/>
    </location>
</feature>
<organism evidence="11 12">
    <name type="scientific">Colletotrichum higginsianum (strain IMI 349063)</name>
    <name type="common">Crucifer anthracnose fungus</name>
    <dbReference type="NCBI Taxonomy" id="759273"/>
    <lineage>
        <taxon>Eukaryota</taxon>
        <taxon>Fungi</taxon>
        <taxon>Dikarya</taxon>
        <taxon>Ascomycota</taxon>
        <taxon>Pezizomycotina</taxon>
        <taxon>Sordariomycetes</taxon>
        <taxon>Hypocreomycetidae</taxon>
        <taxon>Glomerellales</taxon>
        <taxon>Glomerellaceae</taxon>
        <taxon>Colletotrichum</taxon>
        <taxon>Colletotrichum destructivum species complex</taxon>
    </lineage>
</organism>
<keyword evidence="4" id="KW-0805">Transcription regulation</keyword>
<dbReference type="SUPFAM" id="SSF57701">
    <property type="entry name" value="Zn2/Cys6 DNA-binding domain"/>
    <property type="match status" value="1"/>
</dbReference>
<evidence type="ECO:0000256" key="2">
    <source>
        <dbReference type="ARBA" id="ARBA00022723"/>
    </source>
</evidence>
<dbReference type="Gene3D" id="4.10.240.10">
    <property type="entry name" value="Zn(2)-C6 fungal-type DNA-binding domain"/>
    <property type="match status" value="1"/>
</dbReference>
<comment type="subcellular location">
    <subcellularLocation>
        <location evidence="1">Nucleus</location>
    </subcellularLocation>
</comment>
<name>H1VEE0_COLHI</name>
<evidence type="ECO:0000256" key="6">
    <source>
        <dbReference type="ARBA" id="ARBA00023163"/>
    </source>
</evidence>
<dbReference type="VEuPathDB" id="FungiDB:CH63R_05819"/>
<dbReference type="PROSITE" id="PS00463">
    <property type="entry name" value="ZN2_CY6_FUNGAL_1"/>
    <property type="match status" value="1"/>
</dbReference>
<gene>
    <name evidence="11" type="ORF">CH063_09643</name>
</gene>
<keyword evidence="5" id="KW-0238">DNA-binding</keyword>
<keyword evidence="3" id="KW-0862">Zinc</keyword>
<keyword evidence="7" id="KW-0539">Nucleus</keyword>
<dbReference type="GO" id="GO:0001216">
    <property type="term" value="F:DNA-binding transcription activator activity"/>
    <property type="evidence" value="ECO:0007669"/>
    <property type="project" value="UniProtKB-ARBA"/>
</dbReference>
<evidence type="ECO:0000256" key="7">
    <source>
        <dbReference type="ARBA" id="ARBA00023242"/>
    </source>
</evidence>
<dbReference type="STRING" id="759273.H1VEE0"/>
<evidence type="ECO:0000256" key="1">
    <source>
        <dbReference type="ARBA" id="ARBA00004123"/>
    </source>
</evidence>
<reference evidence="12" key="1">
    <citation type="journal article" date="2012" name="Nat. Genet.">
        <title>Lifestyle transitions in plant pathogenic Colletotrichum fungi deciphered by genome and transcriptome analyses.</title>
        <authorList>
            <person name="O'Connell R.J."/>
            <person name="Thon M.R."/>
            <person name="Hacquard S."/>
            <person name="Amyotte S.G."/>
            <person name="Kleemann J."/>
            <person name="Torres M.F."/>
            <person name="Damm U."/>
            <person name="Buiate E.A."/>
            <person name="Epstein L."/>
            <person name="Alkan N."/>
            <person name="Altmueller J."/>
            <person name="Alvarado-Balderrama L."/>
            <person name="Bauser C.A."/>
            <person name="Becker C."/>
            <person name="Birren B.W."/>
            <person name="Chen Z."/>
            <person name="Choi J."/>
            <person name="Crouch J.A."/>
            <person name="Duvick J.P."/>
            <person name="Farman M.A."/>
            <person name="Gan P."/>
            <person name="Heiman D."/>
            <person name="Henrissat B."/>
            <person name="Howard R.J."/>
            <person name="Kabbage M."/>
            <person name="Koch C."/>
            <person name="Kracher B."/>
            <person name="Kubo Y."/>
            <person name="Law A.D."/>
            <person name="Lebrun M.-H."/>
            <person name="Lee Y.-H."/>
            <person name="Miyara I."/>
            <person name="Moore N."/>
            <person name="Neumann U."/>
            <person name="Nordstroem K."/>
            <person name="Panaccione D.G."/>
            <person name="Panstruga R."/>
            <person name="Place M."/>
            <person name="Proctor R.H."/>
            <person name="Prusky D."/>
            <person name="Rech G."/>
            <person name="Reinhardt R."/>
            <person name="Rollins J.A."/>
            <person name="Rounsley S."/>
            <person name="Schardl C.L."/>
            <person name="Schwartz D.C."/>
            <person name="Shenoy N."/>
            <person name="Shirasu K."/>
            <person name="Sikhakolli U.R."/>
            <person name="Stueber K."/>
            <person name="Sukno S.A."/>
            <person name="Sweigard J.A."/>
            <person name="Takano Y."/>
            <person name="Takahara H."/>
            <person name="Trail F."/>
            <person name="van der Does H.C."/>
            <person name="Voll L.M."/>
            <person name="Will I."/>
            <person name="Young S."/>
            <person name="Zeng Q."/>
            <person name="Zhang J."/>
            <person name="Zhou S."/>
            <person name="Dickman M.B."/>
            <person name="Schulze-Lefert P."/>
            <person name="Ver Loren van Themaat E."/>
            <person name="Ma L.-J."/>
            <person name="Vaillancourt L.J."/>
        </authorList>
    </citation>
    <scope>NUCLEOTIDE SEQUENCE [LARGE SCALE GENOMIC DNA]</scope>
    <source>
        <strain evidence="12">IMI 349063</strain>
    </source>
</reference>
<evidence type="ECO:0000256" key="3">
    <source>
        <dbReference type="ARBA" id="ARBA00022833"/>
    </source>
</evidence>
<evidence type="ECO:0000256" key="8">
    <source>
        <dbReference type="SAM" id="Coils"/>
    </source>
</evidence>
<feature type="compositionally biased region" description="Basic and acidic residues" evidence="9">
    <location>
        <begin position="49"/>
        <end position="61"/>
    </location>
</feature>
<dbReference type="InterPro" id="IPR051089">
    <property type="entry name" value="prtT"/>
</dbReference>
<sequence length="193" mass="21346">MDGLGIVSAGGATPVSPASPTNARHAPNGPPKRKHSSMALDSSPGSNVGHDDDNGEPDSKKRQPGVKRACNECRQQKLRCDVVQEPFQSCSRCNRLKLECKIESNFKRIGKRSKHAEMEKEIDRLRRNIARAQNQGYTVEDDDHDLQSPIATSVYTHTRNPSLMGSDEAVSSLLHLKRGGSYSLPRYTHELEN</sequence>
<dbReference type="EMBL" id="CACQ02003049">
    <property type="protein sequence ID" value="CCF38593.1"/>
    <property type="molecule type" value="Genomic_DNA"/>
</dbReference>
<dbReference type="GO" id="GO:0008270">
    <property type="term" value="F:zinc ion binding"/>
    <property type="evidence" value="ECO:0007669"/>
    <property type="project" value="InterPro"/>
</dbReference>
<evidence type="ECO:0000256" key="4">
    <source>
        <dbReference type="ARBA" id="ARBA00023015"/>
    </source>
</evidence>
<dbReference type="GO" id="GO:0005634">
    <property type="term" value="C:nucleus"/>
    <property type="evidence" value="ECO:0007669"/>
    <property type="project" value="UniProtKB-SubCell"/>
</dbReference>
<proteinExistence type="predicted"/>
<dbReference type="CDD" id="cd00067">
    <property type="entry name" value="GAL4"/>
    <property type="match status" value="1"/>
</dbReference>
<dbReference type="InterPro" id="IPR036864">
    <property type="entry name" value="Zn2-C6_fun-type_DNA-bd_sf"/>
</dbReference>
<dbReference type="PANTHER" id="PTHR31845:SF21">
    <property type="entry name" value="REGULATORY PROTEIN LEU3"/>
    <property type="match status" value="1"/>
</dbReference>
<dbReference type="PANTHER" id="PTHR31845">
    <property type="entry name" value="FINGER DOMAIN PROTEIN, PUTATIVE-RELATED"/>
    <property type="match status" value="1"/>
</dbReference>
<dbReference type="SMART" id="SM00066">
    <property type="entry name" value="GAL4"/>
    <property type="match status" value="1"/>
</dbReference>
<accession>H1VEE0</accession>
<evidence type="ECO:0000313" key="12">
    <source>
        <dbReference type="Proteomes" id="UP000007174"/>
    </source>
</evidence>
<dbReference type="Pfam" id="PF00172">
    <property type="entry name" value="Zn_clus"/>
    <property type="match status" value="1"/>
</dbReference>
<feature type="coiled-coil region" evidence="8">
    <location>
        <begin position="108"/>
        <end position="135"/>
    </location>
</feature>
<feature type="non-terminal residue" evidence="11">
    <location>
        <position position="1"/>
    </location>
</feature>
<feature type="domain" description="Zn(2)-C6 fungal-type" evidence="10">
    <location>
        <begin position="69"/>
        <end position="102"/>
    </location>
</feature>
<dbReference type="InterPro" id="IPR001138">
    <property type="entry name" value="Zn2Cys6_DnaBD"/>
</dbReference>
<keyword evidence="2" id="KW-0479">Metal-binding</keyword>
<evidence type="ECO:0000256" key="9">
    <source>
        <dbReference type="SAM" id="MobiDB-lite"/>
    </source>
</evidence>
<keyword evidence="6" id="KW-0804">Transcription</keyword>
<dbReference type="GO" id="GO:0000976">
    <property type="term" value="F:transcription cis-regulatory region binding"/>
    <property type="evidence" value="ECO:0007669"/>
    <property type="project" value="TreeGrafter"/>
</dbReference>
<dbReference type="HOGENOM" id="CLU_1411914_0_0_1"/>
<evidence type="ECO:0000313" key="11">
    <source>
        <dbReference type="EMBL" id="CCF38593.1"/>
    </source>
</evidence>
<protein>
    <submittedName>
        <fullName evidence="11">Zn(II)2Cys6 transcriptional activator</fullName>
    </submittedName>
</protein>
<evidence type="ECO:0000259" key="10">
    <source>
        <dbReference type="PROSITE" id="PS50048"/>
    </source>
</evidence>
<evidence type="ECO:0000256" key="5">
    <source>
        <dbReference type="ARBA" id="ARBA00023125"/>
    </source>
</evidence>
<dbReference type="AlphaFoldDB" id="H1VEE0"/>
<dbReference type="FunFam" id="4.10.240.10:FF:000003">
    <property type="entry name" value="C6 transcription factor (Leu3)"/>
    <property type="match status" value="1"/>
</dbReference>
<dbReference type="Proteomes" id="UP000007174">
    <property type="component" value="Unassembled WGS sequence"/>
</dbReference>
<dbReference type="GO" id="GO:0000981">
    <property type="term" value="F:DNA-binding transcription factor activity, RNA polymerase II-specific"/>
    <property type="evidence" value="ECO:0007669"/>
    <property type="project" value="InterPro"/>
</dbReference>
<keyword evidence="8" id="KW-0175">Coiled coil</keyword>
<dbReference type="PROSITE" id="PS50048">
    <property type="entry name" value="ZN2_CY6_FUNGAL_2"/>
    <property type="match status" value="1"/>
</dbReference>